<feature type="compositionally biased region" description="Basic residues" evidence="1">
    <location>
        <begin position="22"/>
        <end position="32"/>
    </location>
</feature>
<organism evidence="2 3">
    <name type="scientific">Triticum urartu</name>
    <name type="common">Red wild einkorn</name>
    <name type="synonym">Crithodium urartu</name>
    <dbReference type="NCBI Taxonomy" id="4572"/>
    <lineage>
        <taxon>Eukaryota</taxon>
        <taxon>Viridiplantae</taxon>
        <taxon>Streptophyta</taxon>
        <taxon>Embryophyta</taxon>
        <taxon>Tracheophyta</taxon>
        <taxon>Spermatophyta</taxon>
        <taxon>Magnoliopsida</taxon>
        <taxon>Liliopsida</taxon>
        <taxon>Poales</taxon>
        <taxon>Poaceae</taxon>
        <taxon>BOP clade</taxon>
        <taxon>Pooideae</taxon>
        <taxon>Triticodae</taxon>
        <taxon>Triticeae</taxon>
        <taxon>Triticinae</taxon>
        <taxon>Triticum</taxon>
    </lineage>
</organism>
<feature type="region of interest" description="Disordered" evidence="1">
    <location>
        <begin position="1"/>
        <end position="65"/>
    </location>
</feature>
<feature type="region of interest" description="Disordered" evidence="1">
    <location>
        <begin position="132"/>
        <end position="153"/>
    </location>
</feature>
<evidence type="ECO:0000256" key="1">
    <source>
        <dbReference type="SAM" id="MobiDB-lite"/>
    </source>
</evidence>
<reference evidence="2" key="3">
    <citation type="submission" date="2022-06" db="UniProtKB">
        <authorList>
            <consortium name="EnsemblPlants"/>
        </authorList>
    </citation>
    <scope>IDENTIFICATION</scope>
</reference>
<reference evidence="3" key="1">
    <citation type="journal article" date="2013" name="Nature">
        <title>Draft genome of the wheat A-genome progenitor Triticum urartu.</title>
        <authorList>
            <person name="Ling H.Q."/>
            <person name="Zhao S."/>
            <person name="Liu D."/>
            <person name="Wang J."/>
            <person name="Sun H."/>
            <person name="Zhang C."/>
            <person name="Fan H."/>
            <person name="Li D."/>
            <person name="Dong L."/>
            <person name="Tao Y."/>
            <person name="Gao C."/>
            <person name="Wu H."/>
            <person name="Li Y."/>
            <person name="Cui Y."/>
            <person name="Guo X."/>
            <person name="Zheng S."/>
            <person name="Wang B."/>
            <person name="Yu K."/>
            <person name="Liang Q."/>
            <person name="Yang W."/>
            <person name="Lou X."/>
            <person name="Chen J."/>
            <person name="Feng M."/>
            <person name="Jian J."/>
            <person name="Zhang X."/>
            <person name="Luo G."/>
            <person name="Jiang Y."/>
            <person name="Liu J."/>
            <person name="Wang Z."/>
            <person name="Sha Y."/>
            <person name="Zhang B."/>
            <person name="Wu H."/>
            <person name="Tang D."/>
            <person name="Shen Q."/>
            <person name="Xue P."/>
            <person name="Zou S."/>
            <person name="Wang X."/>
            <person name="Liu X."/>
            <person name="Wang F."/>
            <person name="Yang Y."/>
            <person name="An X."/>
            <person name="Dong Z."/>
            <person name="Zhang K."/>
            <person name="Zhang X."/>
            <person name="Luo M.C."/>
            <person name="Dvorak J."/>
            <person name="Tong Y."/>
            <person name="Wang J."/>
            <person name="Yang H."/>
            <person name="Li Z."/>
            <person name="Wang D."/>
            <person name="Zhang A."/>
            <person name="Wang J."/>
        </authorList>
    </citation>
    <scope>NUCLEOTIDE SEQUENCE</scope>
    <source>
        <strain evidence="3">cv. G1812</strain>
    </source>
</reference>
<dbReference type="Gramene" id="TuG1812G0700002758.01.T02">
    <property type="protein sequence ID" value="TuG1812G0700002758.01.T02.cds350889"/>
    <property type="gene ID" value="TuG1812G0700002758.01"/>
</dbReference>
<sequence>MATVPPLDPTTRIRTRNLISRQRSRGAPRRRGGNPIYAGRPPHSDFKQESRTSPIPPPIETIPPRIASSDHLAANQDPHLRIRVYYDWYLVSSFERGWARLALGGEHRMVPSLPVKPSWTWIDLPSPVMAAAAASTRPRTQRARGPRPLTSKR</sequence>
<proteinExistence type="predicted"/>
<accession>A0A8R7R3N9</accession>
<name>A0A8R7R3N9_TRIUA</name>
<dbReference type="EnsemblPlants" id="TuG1812G0700002758.01.T02">
    <property type="protein sequence ID" value="TuG1812G0700002758.01.T02.cds350889"/>
    <property type="gene ID" value="TuG1812G0700002758.01"/>
</dbReference>
<dbReference type="Proteomes" id="UP000015106">
    <property type="component" value="Chromosome 7"/>
</dbReference>
<protein>
    <submittedName>
        <fullName evidence="2">Uncharacterized protein</fullName>
    </submittedName>
</protein>
<gene>
    <name evidence="2" type="primary">LOC125522899</name>
</gene>
<evidence type="ECO:0000313" key="3">
    <source>
        <dbReference type="Proteomes" id="UP000015106"/>
    </source>
</evidence>
<evidence type="ECO:0000313" key="2">
    <source>
        <dbReference type="EnsemblPlants" id="TuG1812G0700002758.01.T02.cds350889"/>
    </source>
</evidence>
<reference evidence="2" key="2">
    <citation type="submission" date="2018-03" db="EMBL/GenBank/DDBJ databases">
        <title>The Triticum urartu genome reveals the dynamic nature of wheat genome evolution.</title>
        <authorList>
            <person name="Ling H."/>
            <person name="Ma B."/>
            <person name="Shi X."/>
            <person name="Liu H."/>
            <person name="Dong L."/>
            <person name="Sun H."/>
            <person name="Cao Y."/>
            <person name="Gao Q."/>
            <person name="Zheng S."/>
            <person name="Li Y."/>
            <person name="Yu Y."/>
            <person name="Du H."/>
            <person name="Qi M."/>
            <person name="Li Y."/>
            <person name="Yu H."/>
            <person name="Cui Y."/>
            <person name="Wang N."/>
            <person name="Chen C."/>
            <person name="Wu H."/>
            <person name="Zhao Y."/>
            <person name="Zhang J."/>
            <person name="Li Y."/>
            <person name="Zhou W."/>
            <person name="Zhang B."/>
            <person name="Hu W."/>
            <person name="Eijk M."/>
            <person name="Tang J."/>
            <person name="Witsenboer H."/>
            <person name="Zhao S."/>
            <person name="Li Z."/>
            <person name="Zhang A."/>
            <person name="Wang D."/>
            <person name="Liang C."/>
        </authorList>
    </citation>
    <scope>NUCLEOTIDE SEQUENCE [LARGE SCALE GENOMIC DNA]</scope>
    <source>
        <strain evidence="2">cv. G1812</strain>
    </source>
</reference>
<keyword evidence="3" id="KW-1185">Reference proteome</keyword>
<dbReference type="AlphaFoldDB" id="A0A8R7R3N9"/>
<feature type="compositionally biased region" description="Basic residues" evidence="1">
    <location>
        <begin position="139"/>
        <end position="153"/>
    </location>
</feature>